<proteinExistence type="predicted"/>
<dbReference type="PANTHER" id="PTHR34123">
    <property type="entry name" value="OS04G0578200 PROTEIN"/>
    <property type="match status" value="1"/>
</dbReference>
<accession>A0A250WYS4</accession>
<name>A0A250WYS4_9CHLO</name>
<dbReference type="Proteomes" id="UP000232323">
    <property type="component" value="Unassembled WGS sequence"/>
</dbReference>
<evidence type="ECO:0000313" key="1">
    <source>
        <dbReference type="EMBL" id="GAX75988.1"/>
    </source>
</evidence>
<gene>
    <name evidence="1" type="ORF">CEUSTIGMA_g3431.t1</name>
</gene>
<dbReference type="PANTHER" id="PTHR34123:SF4">
    <property type="entry name" value="PHOSPHORIBOSYLTRANSFERASE-LIKE PROTEIN, PUTATIVE (DUF2358)-RELATED"/>
    <property type="match status" value="1"/>
</dbReference>
<comment type="caution">
    <text evidence="1">The sequence shown here is derived from an EMBL/GenBank/DDBJ whole genome shotgun (WGS) entry which is preliminary data.</text>
</comment>
<dbReference type="Pfam" id="PF10184">
    <property type="entry name" value="DUF2358"/>
    <property type="match status" value="1"/>
</dbReference>
<dbReference type="InterPro" id="IPR018790">
    <property type="entry name" value="DUF2358"/>
</dbReference>
<keyword evidence="2" id="KW-1185">Reference proteome</keyword>
<dbReference type="AlphaFoldDB" id="A0A250WYS4"/>
<reference evidence="1 2" key="1">
    <citation type="submission" date="2017-08" db="EMBL/GenBank/DDBJ databases">
        <title>Acidophilic green algal genome provides insights into adaptation to an acidic environment.</title>
        <authorList>
            <person name="Hirooka S."/>
            <person name="Hirose Y."/>
            <person name="Kanesaki Y."/>
            <person name="Higuchi S."/>
            <person name="Fujiwara T."/>
            <person name="Onuma R."/>
            <person name="Era A."/>
            <person name="Ohbayashi R."/>
            <person name="Uzuka A."/>
            <person name="Nozaki H."/>
            <person name="Yoshikawa H."/>
            <person name="Miyagishima S.Y."/>
        </authorList>
    </citation>
    <scope>NUCLEOTIDE SEQUENCE [LARGE SCALE GENOMIC DNA]</scope>
    <source>
        <strain evidence="1 2">NIES-2499</strain>
    </source>
</reference>
<evidence type="ECO:0000313" key="2">
    <source>
        <dbReference type="Proteomes" id="UP000232323"/>
    </source>
</evidence>
<dbReference type="STRING" id="1157962.A0A250WYS4"/>
<dbReference type="OrthoDB" id="348976at2759"/>
<evidence type="ECO:0008006" key="3">
    <source>
        <dbReference type="Google" id="ProtNLM"/>
    </source>
</evidence>
<protein>
    <recommendedName>
        <fullName evidence="3">Plastid lipid-associated protein/fibrillin conserved domain-containing protein</fullName>
    </recommendedName>
</protein>
<dbReference type="EMBL" id="BEGY01000015">
    <property type="protein sequence ID" value="GAX75988.1"/>
    <property type="molecule type" value="Genomic_DNA"/>
</dbReference>
<organism evidence="1 2">
    <name type="scientific">Chlamydomonas eustigma</name>
    <dbReference type="NCBI Taxonomy" id="1157962"/>
    <lineage>
        <taxon>Eukaryota</taxon>
        <taxon>Viridiplantae</taxon>
        <taxon>Chlorophyta</taxon>
        <taxon>core chlorophytes</taxon>
        <taxon>Chlorophyceae</taxon>
        <taxon>CS clade</taxon>
        <taxon>Chlamydomonadales</taxon>
        <taxon>Chlamydomonadaceae</taxon>
        <taxon>Chlamydomonas</taxon>
    </lineage>
</organism>
<sequence>MTLSQFRISGKRPSIPGAGRIRERDVLTNRKQLETKSSKIIVSLVSFLTESLRVMQQDSRQRQDGAVGMESSGYRSSRATRMKLRKGNITGVLQRIRRDYIVNSYFVTGIIDSTIYEEDCFFADPTISFSGLELWTRNLQLLVPFLMQPRINLLDIRRISPREEENEVVLKADWTLETSLRLPWQPFISIGGSTEYTLNEDKNKVLRHVESWDVSGLQALLQILIPGDFRK</sequence>